<evidence type="ECO:0000313" key="2">
    <source>
        <dbReference type="Proteomes" id="UP000557392"/>
    </source>
</evidence>
<comment type="caution">
    <text evidence="1">The sequence shown here is derived from an EMBL/GenBank/DDBJ whole genome shotgun (WGS) entry which is preliminary data.</text>
</comment>
<organism evidence="1 2">
    <name type="scientific">Sphingomonas kyeonggiensis</name>
    <dbReference type="NCBI Taxonomy" id="1268553"/>
    <lineage>
        <taxon>Bacteria</taxon>
        <taxon>Pseudomonadati</taxon>
        <taxon>Pseudomonadota</taxon>
        <taxon>Alphaproteobacteria</taxon>
        <taxon>Sphingomonadales</taxon>
        <taxon>Sphingomonadaceae</taxon>
        <taxon>Sphingomonas</taxon>
    </lineage>
</organism>
<sequence length="171" mass="18443">MLALDDPLWGSLQHAYGDARDVPVLLRALAASPEPQEDPEAEPWFSLWSSLCHQGDAHTASYAAVPHLVEIGGQFAGQLDFNFLLLPTAIEVARRTGRGPALPAVLGDAYLGAIARLPDLVSIHRHEPWDQAMLLSAAAAQAVAKGHIDVAEALMNLDDDWIGRINRGEVE</sequence>
<gene>
    <name evidence="1" type="ORF">GGR46_001304</name>
</gene>
<keyword evidence="2" id="KW-1185">Reference proteome</keyword>
<reference evidence="1 2" key="1">
    <citation type="submission" date="2020-08" db="EMBL/GenBank/DDBJ databases">
        <title>Genomic Encyclopedia of Type Strains, Phase IV (KMG-IV): sequencing the most valuable type-strain genomes for metagenomic binning, comparative biology and taxonomic classification.</title>
        <authorList>
            <person name="Goeker M."/>
        </authorList>
    </citation>
    <scope>NUCLEOTIDE SEQUENCE [LARGE SCALE GENOMIC DNA]</scope>
    <source>
        <strain evidence="1 2">DSM 101806</strain>
    </source>
</reference>
<proteinExistence type="predicted"/>
<protein>
    <submittedName>
        <fullName evidence="1">Uncharacterized protein</fullName>
    </submittedName>
</protein>
<dbReference type="RefSeq" id="WP_183995679.1">
    <property type="nucleotide sequence ID" value="NZ_JACIEH010000001.1"/>
</dbReference>
<name>A0A7W6JSQ6_9SPHN</name>
<evidence type="ECO:0000313" key="1">
    <source>
        <dbReference type="EMBL" id="MBB4097771.1"/>
    </source>
</evidence>
<accession>A0A7W6JSQ6</accession>
<dbReference type="EMBL" id="JACIEH010000001">
    <property type="protein sequence ID" value="MBB4097771.1"/>
    <property type="molecule type" value="Genomic_DNA"/>
</dbReference>
<dbReference type="AlphaFoldDB" id="A0A7W6JSQ6"/>
<dbReference type="Proteomes" id="UP000557392">
    <property type="component" value="Unassembled WGS sequence"/>
</dbReference>